<dbReference type="EMBL" id="JAPFFF010000012">
    <property type="protein sequence ID" value="KAK8875514.1"/>
    <property type="molecule type" value="Genomic_DNA"/>
</dbReference>
<dbReference type="Pfam" id="PF00485">
    <property type="entry name" value="PRK"/>
    <property type="match status" value="1"/>
</dbReference>
<reference evidence="2 3" key="1">
    <citation type="submission" date="2024-04" db="EMBL/GenBank/DDBJ databases">
        <title>Tritrichomonas musculus Genome.</title>
        <authorList>
            <person name="Alves-Ferreira E."/>
            <person name="Grigg M."/>
            <person name="Lorenzi H."/>
            <person name="Galac M."/>
        </authorList>
    </citation>
    <scope>NUCLEOTIDE SEQUENCE [LARGE SCALE GENOMIC DNA]</scope>
    <source>
        <strain evidence="2 3">EAF2021</strain>
    </source>
</reference>
<dbReference type="Gene3D" id="3.30.980.10">
    <property type="entry name" value="Threonyl-trna Synthetase, Chain A, domain 2"/>
    <property type="match status" value="1"/>
</dbReference>
<evidence type="ECO:0000313" key="3">
    <source>
        <dbReference type="Proteomes" id="UP001470230"/>
    </source>
</evidence>
<gene>
    <name evidence="2" type="ORF">M9Y10_005680</name>
</gene>
<proteinExistence type="predicted"/>
<evidence type="ECO:0000313" key="2">
    <source>
        <dbReference type="EMBL" id="KAK8875514.1"/>
    </source>
</evidence>
<accession>A0ABR2JCK2</accession>
<feature type="domain" description="Phosphoribulokinase/uridine kinase" evidence="1">
    <location>
        <begin position="247"/>
        <end position="444"/>
    </location>
</feature>
<dbReference type="PANTHER" id="PTHR10285">
    <property type="entry name" value="URIDINE KINASE"/>
    <property type="match status" value="1"/>
</dbReference>
<dbReference type="InterPro" id="IPR018163">
    <property type="entry name" value="Thr/Ala-tRNA-synth_IIc_edit"/>
</dbReference>
<protein>
    <recommendedName>
        <fullName evidence="1">Phosphoribulokinase/uridine kinase domain-containing protein</fullName>
    </recommendedName>
</protein>
<dbReference type="Proteomes" id="UP001470230">
    <property type="component" value="Unassembled WGS sequence"/>
</dbReference>
<name>A0ABR2JCK2_9EUKA</name>
<sequence>MDSLDKIPFLESSSGHFNVENSTNYLHMKCQRNSLLFLTTYSYHQITNRRLRVLFPFTNSFYCNDSLNSPISAEDVQKIEEMIKSLIESNHQLEYATASKNDLLTYFEQRKQKDKLTHLNQSLSPDIVECIKINDFLDLTYGIHYETDISKLGDFRFLPFNNGFFLIFPHFLSDGSIQCQVPKELEKVSKYVNWAIKNGFDSIENINNYIKSGKDINDIDEKVQNYDLRNLNNISDTLMKEFPNRRVLAVSGSSSAGKSTFSKLIKKHIEENYGHEYECQILPMDDYFMNRDERPLDENGNIDYESMRVIHTGLLASRIDDLLEGKPIPERRYDYVDGIGNDIDSKITLQKKGFLIVEGLHALNPEFLSKIKETNVMKIYISPIAPLSIDCEHSFDPHDVLLFRRILRDFNQRGTSPRDNIEIWPSVEAGSARYLLPLIESADFYYTDQIVYELNAMQYAVSSLLKRYLDPVEKNPQVAKEVTAEVKRLSLILSLFEPLRTEDLPDRLLTKQLSFDTLNYLGE</sequence>
<dbReference type="Gene3D" id="3.40.50.300">
    <property type="entry name" value="P-loop containing nucleotide triphosphate hydrolases"/>
    <property type="match status" value="1"/>
</dbReference>
<dbReference type="InterPro" id="IPR006083">
    <property type="entry name" value="PRK/URK"/>
</dbReference>
<dbReference type="InterPro" id="IPR027417">
    <property type="entry name" value="P-loop_NTPase"/>
</dbReference>
<organism evidence="2 3">
    <name type="scientific">Tritrichomonas musculus</name>
    <dbReference type="NCBI Taxonomy" id="1915356"/>
    <lineage>
        <taxon>Eukaryota</taxon>
        <taxon>Metamonada</taxon>
        <taxon>Parabasalia</taxon>
        <taxon>Tritrichomonadida</taxon>
        <taxon>Tritrichomonadidae</taxon>
        <taxon>Tritrichomonas</taxon>
    </lineage>
</organism>
<evidence type="ECO:0000259" key="1">
    <source>
        <dbReference type="Pfam" id="PF00485"/>
    </source>
</evidence>
<keyword evidence="3" id="KW-1185">Reference proteome</keyword>
<dbReference type="SUPFAM" id="SSF55186">
    <property type="entry name" value="ThrRS/AlaRS common domain"/>
    <property type="match status" value="1"/>
</dbReference>
<comment type="caution">
    <text evidence="2">The sequence shown here is derived from an EMBL/GenBank/DDBJ whole genome shotgun (WGS) entry which is preliminary data.</text>
</comment>
<dbReference type="SUPFAM" id="SSF52540">
    <property type="entry name" value="P-loop containing nucleoside triphosphate hydrolases"/>
    <property type="match status" value="1"/>
</dbReference>